<sequence>MGAGRSAVLVAAVAAALTGCAGKPAGPSAPPVAPQPQTAQAQAVASQEFGLLAGGGWAPAWSLWPASAQQAISAADFVRLNTECKPQLGTAYVLDSSTKLDDTTVRVGWHRGAQSGSNTVAYQDGKWRFVPDASALADYRLGVDQLVERRRAAGDCH</sequence>
<dbReference type="Proteomes" id="UP000248039">
    <property type="component" value="Unassembled WGS sequence"/>
</dbReference>
<evidence type="ECO:0008006" key="4">
    <source>
        <dbReference type="Google" id="ProtNLM"/>
    </source>
</evidence>
<feature type="signal peptide" evidence="1">
    <location>
        <begin position="1"/>
        <end position="21"/>
    </location>
</feature>
<organism evidence="2 3">
    <name type="scientific">Streptomyces tateyamensis</name>
    <dbReference type="NCBI Taxonomy" id="565073"/>
    <lineage>
        <taxon>Bacteria</taxon>
        <taxon>Bacillati</taxon>
        <taxon>Actinomycetota</taxon>
        <taxon>Actinomycetes</taxon>
        <taxon>Kitasatosporales</taxon>
        <taxon>Streptomycetaceae</taxon>
        <taxon>Streptomyces</taxon>
    </lineage>
</organism>
<evidence type="ECO:0000256" key="1">
    <source>
        <dbReference type="SAM" id="SignalP"/>
    </source>
</evidence>
<keyword evidence="1" id="KW-0732">Signal</keyword>
<keyword evidence="3" id="KW-1185">Reference proteome</keyword>
<gene>
    <name evidence="2" type="ORF">C7C46_05105</name>
</gene>
<evidence type="ECO:0000313" key="3">
    <source>
        <dbReference type="Proteomes" id="UP000248039"/>
    </source>
</evidence>
<reference evidence="2 3" key="1">
    <citation type="submission" date="2018-03" db="EMBL/GenBank/DDBJ databases">
        <title>Bioinformatic expansion and discovery of thiopeptide antibiotics.</title>
        <authorList>
            <person name="Schwalen C.J."/>
            <person name="Hudson G.A."/>
            <person name="Mitchell D.A."/>
        </authorList>
    </citation>
    <scope>NUCLEOTIDE SEQUENCE [LARGE SCALE GENOMIC DNA]</scope>
    <source>
        <strain evidence="2 3">ATCC 21389</strain>
    </source>
</reference>
<evidence type="ECO:0000313" key="2">
    <source>
        <dbReference type="EMBL" id="PYC87349.1"/>
    </source>
</evidence>
<dbReference type="AlphaFoldDB" id="A0A2V4NMK6"/>
<feature type="chain" id="PRO_5038465475" description="Lipoprotein" evidence="1">
    <location>
        <begin position="22"/>
        <end position="157"/>
    </location>
</feature>
<comment type="caution">
    <text evidence="2">The sequence shown here is derived from an EMBL/GenBank/DDBJ whole genome shotgun (WGS) entry which is preliminary data.</text>
</comment>
<proteinExistence type="predicted"/>
<dbReference type="EMBL" id="PYBW01000016">
    <property type="protein sequence ID" value="PYC87349.1"/>
    <property type="molecule type" value="Genomic_DNA"/>
</dbReference>
<name>A0A2V4NMK6_9ACTN</name>
<protein>
    <recommendedName>
        <fullName evidence="4">Lipoprotein</fullName>
    </recommendedName>
</protein>
<dbReference type="PROSITE" id="PS51257">
    <property type="entry name" value="PROKAR_LIPOPROTEIN"/>
    <property type="match status" value="1"/>
</dbReference>
<accession>A0A2V4NMK6</accession>